<gene>
    <name evidence="13" type="primary">cadA</name>
    <name evidence="13" type="ORF">CWE10_07145</name>
</gene>
<keyword evidence="5 11" id="KW-0547">Nucleotide-binding</keyword>
<feature type="transmembrane region" description="Helical" evidence="11">
    <location>
        <begin position="275"/>
        <end position="301"/>
    </location>
</feature>
<dbReference type="EMBL" id="PIUK01000051">
    <property type="protein sequence ID" value="MBY6275988.1"/>
    <property type="molecule type" value="Genomic_DNA"/>
</dbReference>
<dbReference type="Proteomes" id="UP000732377">
    <property type="component" value="Unassembled WGS sequence"/>
</dbReference>
<proteinExistence type="inferred from homology"/>
<keyword evidence="10 11" id="KW-0472">Membrane</keyword>
<evidence type="ECO:0000256" key="9">
    <source>
        <dbReference type="ARBA" id="ARBA00022989"/>
    </source>
</evidence>
<evidence type="ECO:0000313" key="13">
    <source>
        <dbReference type="EMBL" id="MBY6275988.1"/>
    </source>
</evidence>
<dbReference type="InterPro" id="IPR001757">
    <property type="entry name" value="P_typ_ATPase"/>
</dbReference>
<feature type="transmembrane region" description="Helical" evidence="11">
    <location>
        <begin position="245"/>
        <end position="269"/>
    </location>
</feature>
<dbReference type="Gene3D" id="3.40.50.1000">
    <property type="entry name" value="HAD superfamily/HAD-like"/>
    <property type="match status" value="1"/>
</dbReference>
<dbReference type="SUPFAM" id="SSF56784">
    <property type="entry name" value="HAD-like"/>
    <property type="match status" value="1"/>
</dbReference>
<dbReference type="GO" id="GO:0005886">
    <property type="term" value="C:plasma membrane"/>
    <property type="evidence" value="ECO:0007669"/>
    <property type="project" value="UniProtKB-SubCell"/>
</dbReference>
<dbReference type="GO" id="GO:0016887">
    <property type="term" value="F:ATP hydrolysis activity"/>
    <property type="evidence" value="ECO:0007669"/>
    <property type="project" value="InterPro"/>
</dbReference>
<feature type="transmembrane region" description="Helical" evidence="11">
    <location>
        <begin position="581"/>
        <end position="602"/>
    </location>
</feature>
<dbReference type="PANTHER" id="PTHR43079:SF1">
    <property type="entry name" value="CADMIUM_ZINC-TRANSPORTING ATPASE HMA1, CHLOROPLASTIC-RELATED"/>
    <property type="match status" value="1"/>
</dbReference>
<feature type="domain" description="P-type ATPase A" evidence="12">
    <location>
        <begin position="125"/>
        <end position="226"/>
    </location>
</feature>
<dbReference type="PROSITE" id="PS00154">
    <property type="entry name" value="ATPASE_E1_E2"/>
    <property type="match status" value="1"/>
</dbReference>
<dbReference type="NCBIfam" id="TIGR01512">
    <property type="entry name" value="ATPase-IB2_Cd"/>
    <property type="match status" value="1"/>
</dbReference>
<dbReference type="PRINTS" id="PR00119">
    <property type="entry name" value="CATATPASE"/>
</dbReference>
<dbReference type="GO" id="GO:0046872">
    <property type="term" value="F:metal ion binding"/>
    <property type="evidence" value="ECO:0007669"/>
    <property type="project" value="UniProtKB-KW"/>
</dbReference>
<protein>
    <submittedName>
        <fullName evidence="13">Cadmium-translocating P-type ATPase</fullName>
    </submittedName>
</protein>
<reference evidence="13" key="1">
    <citation type="submission" date="2017-11" db="EMBL/GenBank/DDBJ databases">
        <title>Three new genomes from thermophilic consortium.</title>
        <authorList>
            <person name="Quaggio R."/>
            <person name="Amgarten D."/>
            <person name="Setubal J.C."/>
        </authorList>
    </citation>
    <scope>NUCLEOTIDE SEQUENCE</scope>
    <source>
        <strain evidence="13">ZCTH01-B2</strain>
    </source>
</reference>
<comment type="subcellular location">
    <subcellularLocation>
        <location evidence="1">Cell membrane</location>
        <topology evidence="1">Multi-pass membrane protein</topology>
    </subcellularLocation>
</comment>
<evidence type="ECO:0000313" key="14">
    <source>
        <dbReference type="Proteomes" id="UP000732377"/>
    </source>
</evidence>
<keyword evidence="3 11" id="KW-0812">Transmembrane</keyword>
<dbReference type="PRINTS" id="PR00941">
    <property type="entry name" value="CDATPASE"/>
</dbReference>
<evidence type="ECO:0000256" key="4">
    <source>
        <dbReference type="ARBA" id="ARBA00022723"/>
    </source>
</evidence>
<keyword evidence="6 11" id="KW-0067">ATP-binding</keyword>
<dbReference type="InterPro" id="IPR018303">
    <property type="entry name" value="ATPase_P-typ_P_site"/>
</dbReference>
<comment type="caution">
    <text evidence="13">The sequence shown here is derived from an EMBL/GenBank/DDBJ whole genome shotgun (WGS) entry which is preliminary data.</text>
</comment>
<dbReference type="InterPro" id="IPR023299">
    <property type="entry name" value="ATPase_P-typ_cyto_dom_N"/>
</dbReference>
<evidence type="ECO:0000256" key="5">
    <source>
        <dbReference type="ARBA" id="ARBA00022741"/>
    </source>
</evidence>
<feature type="transmembrane region" description="Helical" evidence="11">
    <location>
        <begin position="39"/>
        <end position="58"/>
    </location>
</feature>
<dbReference type="SUPFAM" id="SSF81665">
    <property type="entry name" value="Calcium ATPase, transmembrane domain M"/>
    <property type="match status" value="1"/>
</dbReference>
<dbReference type="InterPro" id="IPR027256">
    <property type="entry name" value="P-typ_ATPase_IB"/>
</dbReference>
<dbReference type="NCBIfam" id="TIGR01494">
    <property type="entry name" value="ATPase_P-type"/>
    <property type="match status" value="1"/>
</dbReference>
<keyword evidence="9 11" id="KW-1133">Transmembrane helix</keyword>
<dbReference type="SUPFAM" id="SSF81653">
    <property type="entry name" value="Calcium ATPase, transduction domain A"/>
    <property type="match status" value="1"/>
</dbReference>
<dbReference type="InterPro" id="IPR051949">
    <property type="entry name" value="Cation_Transport_ATPase"/>
</dbReference>
<dbReference type="Gene3D" id="3.40.1110.10">
    <property type="entry name" value="Calcium-transporting ATPase, cytoplasmic domain N"/>
    <property type="match status" value="1"/>
</dbReference>
<evidence type="ECO:0000256" key="6">
    <source>
        <dbReference type="ARBA" id="ARBA00022840"/>
    </source>
</evidence>
<dbReference type="NCBIfam" id="TIGR01525">
    <property type="entry name" value="ATPase-IB_hvy"/>
    <property type="match status" value="1"/>
</dbReference>
<feature type="transmembrane region" description="Helical" evidence="11">
    <location>
        <begin position="15"/>
        <end position="33"/>
    </location>
</feature>
<evidence type="ECO:0000256" key="8">
    <source>
        <dbReference type="ARBA" id="ARBA00022967"/>
    </source>
</evidence>
<keyword evidence="4 11" id="KW-0479">Metal-binding</keyword>
<keyword evidence="8" id="KW-1278">Translocase</keyword>
<dbReference type="InterPro" id="IPR023214">
    <property type="entry name" value="HAD_sf"/>
</dbReference>
<organism evidence="13 14">
    <name type="scientific">Symbiobacterium thermophilum</name>
    <dbReference type="NCBI Taxonomy" id="2734"/>
    <lineage>
        <taxon>Bacteria</taxon>
        <taxon>Bacillati</taxon>
        <taxon>Bacillota</taxon>
        <taxon>Clostridia</taxon>
        <taxon>Eubacteriales</taxon>
        <taxon>Symbiobacteriaceae</taxon>
        <taxon>Symbiobacterium</taxon>
    </lineage>
</organism>
<dbReference type="InterPro" id="IPR059000">
    <property type="entry name" value="ATPase_P-type_domA"/>
</dbReference>
<accession>A0A953I7X4</accession>
<dbReference type="FunFam" id="2.70.150.10:FF:000002">
    <property type="entry name" value="Copper-transporting ATPase 1, putative"/>
    <property type="match status" value="1"/>
</dbReference>
<evidence type="ECO:0000256" key="7">
    <source>
        <dbReference type="ARBA" id="ARBA00022842"/>
    </source>
</evidence>
<feature type="transmembrane region" description="Helical" evidence="11">
    <location>
        <begin position="608"/>
        <end position="628"/>
    </location>
</feature>
<name>A0A953I7X4_SYMTR</name>
<dbReference type="SFLD" id="SFLDF00027">
    <property type="entry name" value="p-type_atpase"/>
    <property type="match status" value="1"/>
</dbReference>
<dbReference type="AlphaFoldDB" id="A0A953I7X4"/>
<dbReference type="InterPro" id="IPR044492">
    <property type="entry name" value="P_typ_ATPase_HD_dom"/>
</dbReference>
<evidence type="ECO:0000259" key="12">
    <source>
        <dbReference type="Pfam" id="PF00122"/>
    </source>
</evidence>
<evidence type="ECO:0000256" key="1">
    <source>
        <dbReference type="ARBA" id="ARBA00004651"/>
    </source>
</evidence>
<evidence type="ECO:0000256" key="11">
    <source>
        <dbReference type="RuleBase" id="RU362081"/>
    </source>
</evidence>
<dbReference type="Gene3D" id="2.70.150.10">
    <property type="entry name" value="Calcium-transporting ATPase, cytoplasmic transduction domain A"/>
    <property type="match status" value="1"/>
</dbReference>
<dbReference type="Pfam" id="PF00122">
    <property type="entry name" value="E1-E2_ATPase"/>
    <property type="match status" value="1"/>
</dbReference>
<dbReference type="GO" id="GO:0005524">
    <property type="term" value="F:ATP binding"/>
    <property type="evidence" value="ECO:0007669"/>
    <property type="project" value="UniProtKB-UniRule"/>
</dbReference>
<dbReference type="GO" id="GO:0019829">
    <property type="term" value="F:ATPase-coupled monoatomic cation transmembrane transporter activity"/>
    <property type="evidence" value="ECO:0007669"/>
    <property type="project" value="InterPro"/>
</dbReference>
<keyword evidence="7" id="KW-0460">Magnesium</keyword>
<evidence type="ECO:0000256" key="10">
    <source>
        <dbReference type="ARBA" id="ARBA00023136"/>
    </source>
</evidence>
<dbReference type="PANTHER" id="PTHR43079">
    <property type="entry name" value="PROBABLE CADMIUM/ZINC-TRANSPORTING ATPASE HMA1"/>
    <property type="match status" value="1"/>
</dbReference>
<dbReference type="SFLD" id="SFLDS00003">
    <property type="entry name" value="Haloacid_Dehalogenase"/>
    <property type="match status" value="1"/>
</dbReference>
<sequence>MFAVRADLMDDELRPLVRATVLSGLFLVVGWMWERLAPGLAGWAAAAYAAAYVSGGYLRVRDGLAALRQGSLNIDMLMVLGAAGAAALGRWSEGAVLIFLFALSNTLEEFASGRTRRAIEALVRLRPEEALVRDEDGRERLVPLEEVNVGDLVVVRPAERLGVDGVVVEGRSAVDQAAITGESVPVAKAPGAQVLAGSVNTTGMLLVRVTRPATDSTLARIIRLVEEAQEHKARAQRVVDWVDRYYTLIVVAVALFTWTVPPLAAGWAWSDSFYLAMQLLVVMSPCALVIATPAALLSGIAAGARQGILFKGGIHLEQAGIVRVVAFDKTGTLTEGRPELISVLPAEGVSEAELLRLAAAAELRSGHPLGQAIAAAARGRLGELPQPEQVEEQPGLGVSAVVDGRRVLVGSRRLLESGADEWMSRTAGQVETRGETAVLVIADGRPLGVLGVADRVRPQARAVVEALRTQGIQRVVMLTGDNERVAAAVAAETGVDEFRANLLPGDKLRAIEELERLYGPVAMVGDGINDAPALARASLGVAMGGAGNDAALESADVVLMADDLARLTDVFRMGRLARKVVGQNLAFAVGVIVMLVVLSLMGRLTLPLAVVGHEGSTILVAVNGLRLLMAGRRALPREPVPGLAQAAPGARTESAA</sequence>
<dbReference type="InterPro" id="IPR008250">
    <property type="entry name" value="ATPase_P-typ_transduc_dom_A_sf"/>
</dbReference>
<dbReference type="InterPro" id="IPR036412">
    <property type="entry name" value="HAD-like_sf"/>
</dbReference>
<evidence type="ECO:0000256" key="2">
    <source>
        <dbReference type="ARBA" id="ARBA00006024"/>
    </source>
</evidence>
<evidence type="ECO:0000256" key="3">
    <source>
        <dbReference type="ARBA" id="ARBA00022692"/>
    </source>
</evidence>
<dbReference type="SFLD" id="SFLDG00002">
    <property type="entry name" value="C1.7:_P-type_atpase_like"/>
    <property type="match status" value="1"/>
</dbReference>
<keyword evidence="11" id="KW-1003">Cell membrane</keyword>
<dbReference type="InterPro" id="IPR023298">
    <property type="entry name" value="ATPase_P-typ_TM_dom_sf"/>
</dbReference>
<dbReference type="Pfam" id="PF00702">
    <property type="entry name" value="Hydrolase"/>
    <property type="match status" value="1"/>
</dbReference>
<dbReference type="RefSeq" id="WP_273378904.1">
    <property type="nucleotide sequence ID" value="NZ_PIUK01000051.1"/>
</dbReference>
<comment type="similarity">
    <text evidence="2 11">Belongs to the cation transport ATPase (P-type) (TC 3.A.3) family. Type IB subfamily.</text>
</comment>